<reference evidence="2" key="1">
    <citation type="journal article" date="2024" name="Front. Bioeng. Biotechnol.">
        <title>Genome-scale model development and genomic sequencing of the oleaginous clade Lipomyces.</title>
        <authorList>
            <person name="Czajka J.J."/>
            <person name="Han Y."/>
            <person name="Kim J."/>
            <person name="Mondo S.J."/>
            <person name="Hofstad B.A."/>
            <person name="Robles A."/>
            <person name="Haridas S."/>
            <person name="Riley R."/>
            <person name="LaButti K."/>
            <person name="Pangilinan J."/>
            <person name="Andreopoulos W."/>
            <person name="Lipzen A."/>
            <person name="Yan J."/>
            <person name="Wang M."/>
            <person name="Ng V."/>
            <person name="Grigoriev I.V."/>
            <person name="Spatafora J.W."/>
            <person name="Magnuson J.K."/>
            <person name="Baker S.E."/>
            <person name="Pomraning K.R."/>
        </authorList>
    </citation>
    <scope>NUCLEOTIDE SEQUENCE [LARGE SCALE GENOMIC DNA]</scope>
    <source>
        <strain evidence="2">CBS 7786</strain>
    </source>
</reference>
<evidence type="ECO:0000313" key="1">
    <source>
        <dbReference type="EMBL" id="KAK9237217.1"/>
    </source>
</evidence>
<organism evidence="1 2">
    <name type="scientific">Lipomyces kononenkoae</name>
    <name type="common">Yeast</name>
    <dbReference type="NCBI Taxonomy" id="34357"/>
    <lineage>
        <taxon>Eukaryota</taxon>
        <taxon>Fungi</taxon>
        <taxon>Dikarya</taxon>
        <taxon>Ascomycota</taxon>
        <taxon>Saccharomycotina</taxon>
        <taxon>Lipomycetes</taxon>
        <taxon>Lipomycetales</taxon>
        <taxon>Lipomycetaceae</taxon>
        <taxon>Lipomyces</taxon>
    </lineage>
</organism>
<evidence type="ECO:0000313" key="2">
    <source>
        <dbReference type="Proteomes" id="UP001433508"/>
    </source>
</evidence>
<proteinExistence type="predicted"/>
<keyword evidence="2" id="KW-1185">Reference proteome</keyword>
<sequence>MLAILIVASGPYRVISRNTGEDLAPTDNRLPAGHYDIRHFSQRGVSSHKPLYESSADDDTDAISITDEPCLVRILSRTITGKHDAFRNQVRERDGKCVITGLVNNQAYRDRWTGFEVAHIFPLSSEEYFYPFDDFCFAVNPDDGYKITCFDGDPFGIDGRILDTVCRDASDDRSARNQLLRWHFRQAVLANTRGDGEPSFETDFPPGTDMMGEILSGPDAAKRMEAELFSRLHGLNLDWGAMSEKTVGKV</sequence>
<dbReference type="Proteomes" id="UP001433508">
    <property type="component" value="Unassembled WGS sequence"/>
</dbReference>
<gene>
    <name evidence="1" type="ORF">V1525DRAFT_442832</name>
</gene>
<name>A0ACC3T2D8_LIPKO</name>
<dbReference type="EMBL" id="MU971372">
    <property type="protein sequence ID" value="KAK9237217.1"/>
    <property type="molecule type" value="Genomic_DNA"/>
</dbReference>
<comment type="caution">
    <text evidence="1">The sequence shown here is derived from an EMBL/GenBank/DDBJ whole genome shotgun (WGS) entry which is preliminary data.</text>
</comment>
<accession>A0ACC3T2D8</accession>
<protein>
    <submittedName>
        <fullName evidence="1">Uncharacterized protein</fullName>
    </submittedName>
</protein>